<feature type="compositionally biased region" description="Basic residues" evidence="1">
    <location>
        <begin position="95"/>
        <end position="109"/>
    </location>
</feature>
<accession>A0A131XK45</accession>
<dbReference type="AlphaFoldDB" id="A0A131XK45"/>
<reference evidence="2" key="1">
    <citation type="journal article" date="2017" name="Ticks Tick Borne Dis.">
        <title>An insight into the sialome of Hyalomma excavatum.</title>
        <authorList>
            <person name="Ribeiro J.M."/>
            <person name="Slovak M."/>
            <person name="Francischetti I.M."/>
        </authorList>
    </citation>
    <scope>NUCLEOTIDE SEQUENCE</scope>
    <source>
        <strain evidence="2">Samish</strain>
        <tissue evidence="2">Salivary glands</tissue>
    </source>
</reference>
<feature type="compositionally biased region" description="Basic residues" evidence="1">
    <location>
        <begin position="21"/>
        <end position="33"/>
    </location>
</feature>
<evidence type="ECO:0000313" key="2">
    <source>
        <dbReference type="EMBL" id="JAP66066.1"/>
    </source>
</evidence>
<sequence length="343" mass="39389">SRAPRLRRTTVQHSHGPREQNKKKKKHIRRRSRSTAEAGTKFTGGATKAPALTTCGRRRTKTLRKESTLEAGSQQRLVDWSTCHKLKHSPTGTRRGGKKKMRKRWSSRTRTREDITRGIIVIVNRSIPPQRQHTTAVNSLRRNVRAHLCKWLRLRCHTQNSNSSEDTPPGGVTTIRRCAEKQSEMLRANESLEEIGWSRLGKRERGRDRQTDRHRRSVNRIIFFSKQESDETEKEEKSRQEIITQIPPRTRAQNAAKKRKKEETEGRSPEQRASRRICRLPTHFFITYGSCVIRHRNKHISSSGDGNARCKESRFPITGCLVHCHGALVFAVAYNTTPDAGAT</sequence>
<organism evidence="2">
    <name type="scientific">Hyalomma excavatum</name>
    <dbReference type="NCBI Taxonomy" id="257692"/>
    <lineage>
        <taxon>Eukaryota</taxon>
        <taxon>Metazoa</taxon>
        <taxon>Ecdysozoa</taxon>
        <taxon>Arthropoda</taxon>
        <taxon>Chelicerata</taxon>
        <taxon>Arachnida</taxon>
        <taxon>Acari</taxon>
        <taxon>Parasitiformes</taxon>
        <taxon>Ixodida</taxon>
        <taxon>Ixodoidea</taxon>
        <taxon>Ixodidae</taxon>
        <taxon>Hyalomminae</taxon>
        <taxon>Hyalomma</taxon>
    </lineage>
</organism>
<feature type="region of interest" description="Disordered" evidence="1">
    <location>
        <begin position="86"/>
        <end position="111"/>
    </location>
</feature>
<feature type="non-terminal residue" evidence="2">
    <location>
        <position position="1"/>
    </location>
</feature>
<protein>
    <submittedName>
        <fullName evidence="2">Uncharacterized protein</fullName>
    </submittedName>
</protein>
<feature type="region of interest" description="Disordered" evidence="1">
    <location>
        <begin position="228"/>
        <end position="274"/>
    </location>
</feature>
<feature type="compositionally biased region" description="Basic and acidic residues" evidence="1">
    <location>
        <begin position="261"/>
        <end position="273"/>
    </location>
</feature>
<name>A0A131XK45_9ACAR</name>
<dbReference type="EMBL" id="GEFH01002515">
    <property type="protein sequence ID" value="JAP66066.1"/>
    <property type="molecule type" value="mRNA"/>
</dbReference>
<evidence type="ECO:0000256" key="1">
    <source>
        <dbReference type="SAM" id="MobiDB-lite"/>
    </source>
</evidence>
<proteinExistence type="evidence at transcript level"/>
<feature type="region of interest" description="Disordered" evidence="1">
    <location>
        <begin position="1"/>
        <end position="49"/>
    </location>
</feature>
<feature type="compositionally biased region" description="Basic residues" evidence="1">
    <location>
        <begin position="1"/>
        <end position="10"/>
    </location>
</feature>